<dbReference type="CDD" id="cd15831">
    <property type="entry name" value="BTAD"/>
    <property type="match status" value="1"/>
</dbReference>
<dbReference type="Pfam" id="PF00931">
    <property type="entry name" value="NB-ARC"/>
    <property type="match status" value="1"/>
</dbReference>
<dbReference type="Pfam" id="PF13424">
    <property type="entry name" value="TPR_12"/>
    <property type="match status" value="1"/>
</dbReference>
<dbReference type="SUPFAM" id="SSF46894">
    <property type="entry name" value="C-terminal effector domain of the bipartite response regulators"/>
    <property type="match status" value="1"/>
</dbReference>
<dbReference type="InterPro" id="IPR019734">
    <property type="entry name" value="TPR_rpt"/>
</dbReference>
<dbReference type="InterPro" id="IPR011990">
    <property type="entry name" value="TPR-like_helical_dom_sf"/>
</dbReference>
<dbReference type="PANTHER" id="PTHR35807">
    <property type="entry name" value="TRANSCRIPTIONAL REGULATOR REDD-RELATED"/>
    <property type="match status" value="1"/>
</dbReference>
<sequence>MEFHILGPLEIVVDGRAVPAPAPRLCSLLAILLLRPHRQVPVDELIDRLWPDGAPQPANPTATVHTYVRRLRDLVGADVLQTRGRGYLLAAQPSDLVAFRAAVAEAAANPSQQVEHLKHALDQWRGDPVEVEPTVAVGLREERLTTIEQYYDARLARGEHADVLPELQTLSAQEPTRDRLTALLMKALYRCGRQAEALSTYDGFAERLVDDFGLDPTEELRALRQSILTSSLDEDDDEWQHQNQLPLDIRNLVGRDELVTEVAGLLTATDGVRIVALFGTPGVGKTAVAVRVANELTERFPDGQWFVRLRGASDQPRRADDVLVDLLRASGVDPHAIPDDSDARAALFRSRLAKRSILLVLDDAQDAAQVRPLLPGTPASAVLVTSRNPLDALAALDGGIPFHVPVLKPEAGTALVHSMLQATNADVQELVDLCGGLPLALRIAGAVASRGSVASFVSRMRRTGALATLTIDDDTAVSSAFRTSYDLLDPAVQRGFRLLSLFPGQEFAPDAAEALIGPTYDQVLDRLEAASLLQSVGRGRYLMHDLVKEYAADLAEPDLDAWKSLCGWYVGTADAAMTVLEPGAVRIQIPSSGDRTVTDPESWLAAELLNIEAIAQRALELGTPDVAWQLADIVRLHLYEHSLSGTWRALIRLGELGARTSGDQAGRGAMLHARGVLARQAGENEEAVALFEQAAELYHACGFTLGEGALRCNIAVSYNAQGRLRESAEAFRQGLAVFRAGGEFARMPRGLNAQAMNHIHLGEFREAVACITESLEYSGPVSNDQLVALINRAGAYKELGELELATADLRTAEPLVDNRLDRVQWGLAKAGVENRLGHHEQAREIATEVLRESREIGNGYDACVALQALAESYLFAGDVACARTYFEEGEALAAKSGYGTILAELHADLAQCAFLDGEVELAFAQATQALAESDVAEYGIGQQWSHSLLARCCTALNRPDEAATHQAAADTFCRETGYTPR</sequence>
<organism evidence="7 8">
    <name type="scientific">Kribbella sindirgiensis</name>
    <dbReference type="NCBI Taxonomy" id="1124744"/>
    <lineage>
        <taxon>Bacteria</taxon>
        <taxon>Bacillati</taxon>
        <taxon>Actinomycetota</taxon>
        <taxon>Actinomycetes</taxon>
        <taxon>Propionibacteriales</taxon>
        <taxon>Kribbellaceae</taxon>
        <taxon>Kribbella</taxon>
    </lineage>
</organism>
<dbReference type="Pfam" id="PF00486">
    <property type="entry name" value="Trans_reg_C"/>
    <property type="match status" value="1"/>
</dbReference>
<dbReference type="Proteomes" id="UP000292695">
    <property type="component" value="Unassembled WGS sequence"/>
</dbReference>
<comment type="similarity">
    <text evidence="1">Belongs to the AfsR/DnrI/RedD regulatory family.</text>
</comment>
<name>A0A4R0HYJ8_9ACTN</name>
<accession>A0A4R0HYJ8</accession>
<dbReference type="InterPro" id="IPR001867">
    <property type="entry name" value="OmpR/PhoB-type_DNA-bd"/>
</dbReference>
<dbReference type="PROSITE" id="PS51755">
    <property type="entry name" value="OMPR_PHOB"/>
    <property type="match status" value="1"/>
</dbReference>
<dbReference type="SUPFAM" id="SSF52540">
    <property type="entry name" value="P-loop containing nucleoside triphosphate hydrolases"/>
    <property type="match status" value="1"/>
</dbReference>
<dbReference type="InterPro" id="IPR003593">
    <property type="entry name" value="AAA+_ATPase"/>
</dbReference>
<dbReference type="Pfam" id="PF03704">
    <property type="entry name" value="BTAD"/>
    <property type="match status" value="1"/>
</dbReference>
<dbReference type="Gene3D" id="1.10.10.10">
    <property type="entry name" value="Winged helix-like DNA-binding domain superfamily/Winged helix DNA-binding domain"/>
    <property type="match status" value="1"/>
</dbReference>
<dbReference type="SMART" id="SM00028">
    <property type="entry name" value="TPR"/>
    <property type="match status" value="6"/>
</dbReference>
<dbReference type="SUPFAM" id="SSF48452">
    <property type="entry name" value="TPR-like"/>
    <property type="match status" value="3"/>
</dbReference>
<dbReference type="PANTHER" id="PTHR35807:SF1">
    <property type="entry name" value="TRANSCRIPTIONAL REGULATOR REDD"/>
    <property type="match status" value="1"/>
</dbReference>
<dbReference type="EMBL" id="SJKA01000027">
    <property type="protein sequence ID" value="TCC17114.1"/>
    <property type="molecule type" value="Genomic_DNA"/>
</dbReference>
<dbReference type="PRINTS" id="PR00364">
    <property type="entry name" value="DISEASERSIST"/>
</dbReference>
<evidence type="ECO:0000256" key="2">
    <source>
        <dbReference type="ARBA" id="ARBA00023015"/>
    </source>
</evidence>
<feature type="DNA-binding region" description="OmpR/PhoB-type" evidence="5">
    <location>
        <begin position="1"/>
        <end position="91"/>
    </location>
</feature>
<comment type="caution">
    <text evidence="7">The sequence shown here is derived from an EMBL/GenBank/DDBJ whole genome shotgun (WGS) entry which is preliminary data.</text>
</comment>
<dbReference type="AlphaFoldDB" id="A0A4R0HYJ8"/>
<dbReference type="InterPro" id="IPR051677">
    <property type="entry name" value="AfsR-DnrI-RedD_regulator"/>
</dbReference>
<dbReference type="Gene3D" id="3.40.50.300">
    <property type="entry name" value="P-loop containing nucleotide triphosphate hydrolases"/>
    <property type="match status" value="1"/>
</dbReference>
<keyword evidence="4" id="KW-0804">Transcription</keyword>
<proteinExistence type="inferred from homology"/>
<dbReference type="InterPro" id="IPR016032">
    <property type="entry name" value="Sig_transdc_resp-reg_C-effctor"/>
</dbReference>
<dbReference type="GO" id="GO:0043531">
    <property type="term" value="F:ADP binding"/>
    <property type="evidence" value="ECO:0007669"/>
    <property type="project" value="InterPro"/>
</dbReference>
<dbReference type="GO" id="GO:0003677">
    <property type="term" value="F:DNA binding"/>
    <property type="evidence" value="ECO:0007669"/>
    <property type="project" value="UniProtKB-UniRule"/>
</dbReference>
<dbReference type="InterPro" id="IPR005158">
    <property type="entry name" value="BTAD"/>
</dbReference>
<dbReference type="OrthoDB" id="4326794at2"/>
<protein>
    <submittedName>
        <fullName evidence="7">Tetratricopeptide repeat protein</fullName>
    </submittedName>
</protein>
<evidence type="ECO:0000313" key="7">
    <source>
        <dbReference type="EMBL" id="TCC17114.1"/>
    </source>
</evidence>
<dbReference type="SMART" id="SM00382">
    <property type="entry name" value="AAA"/>
    <property type="match status" value="1"/>
</dbReference>
<dbReference type="SMART" id="SM01043">
    <property type="entry name" value="BTAD"/>
    <property type="match status" value="1"/>
</dbReference>
<dbReference type="Gene3D" id="1.25.40.10">
    <property type="entry name" value="Tetratricopeptide repeat domain"/>
    <property type="match status" value="4"/>
</dbReference>
<dbReference type="InterPro" id="IPR036388">
    <property type="entry name" value="WH-like_DNA-bd_sf"/>
</dbReference>
<keyword evidence="2" id="KW-0805">Transcription regulation</keyword>
<dbReference type="GO" id="GO:0006355">
    <property type="term" value="P:regulation of DNA-templated transcription"/>
    <property type="evidence" value="ECO:0007669"/>
    <property type="project" value="InterPro"/>
</dbReference>
<evidence type="ECO:0000256" key="3">
    <source>
        <dbReference type="ARBA" id="ARBA00023125"/>
    </source>
</evidence>
<keyword evidence="8" id="KW-1185">Reference proteome</keyword>
<evidence type="ECO:0000313" key="8">
    <source>
        <dbReference type="Proteomes" id="UP000292695"/>
    </source>
</evidence>
<dbReference type="RefSeq" id="WP_131296389.1">
    <property type="nucleotide sequence ID" value="NZ_SJKA01000027.1"/>
</dbReference>
<keyword evidence="3 5" id="KW-0238">DNA-binding</keyword>
<evidence type="ECO:0000256" key="1">
    <source>
        <dbReference type="ARBA" id="ARBA00005820"/>
    </source>
</evidence>
<dbReference type="SMART" id="SM00862">
    <property type="entry name" value="Trans_reg_C"/>
    <property type="match status" value="1"/>
</dbReference>
<evidence type="ECO:0000256" key="4">
    <source>
        <dbReference type="ARBA" id="ARBA00023163"/>
    </source>
</evidence>
<feature type="domain" description="OmpR/PhoB-type" evidence="6">
    <location>
        <begin position="1"/>
        <end position="91"/>
    </location>
</feature>
<reference evidence="7 8" key="1">
    <citation type="submission" date="2019-02" db="EMBL/GenBank/DDBJ databases">
        <title>Kribbella capetownensis sp. nov. and Kribbella speibonae sp. nov., isolated from soil.</title>
        <authorList>
            <person name="Curtis S.M."/>
            <person name="Norton I."/>
            <person name="Everest G.J."/>
            <person name="Meyers P.R."/>
        </authorList>
    </citation>
    <scope>NUCLEOTIDE SEQUENCE [LARGE SCALE GENOMIC DNA]</scope>
    <source>
        <strain evidence="7 8">DSM 27082</strain>
    </source>
</reference>
<gene>
    <name evidence="7" type="ORF">E0H50_40060</name>
</gene>
<evidence type="ECO:0000256" key="5">
    <source>
        <dbReference type="PROSITE-ProRule" id="PRU01091"/>
    </source>
</evidence>
<dbReference type="GO" id="GO:0000160">
    <property type="term" value="P:phosphorelay signal transduction system"/>
    <property type="evidence" value="ECO:0007669"/>
    <property type="project" value="InterPro"/>
</dbReference>
<dbReference type="InterPro" id="IPR002182">
    <property type="entry name" value="NB-ARC"/>
</dbReference>
<dbReference type="InterPro" id="IPR027417">
    <property type="entry name" value="P-loop_NTPase"/>
</dbReference>
<evidence type="ECO:0000259" key="6">
    <source>
        <dbReference type="PROSITE" id="PS51755"/>
    </source>
</evidence>